<evidence type="ECO:0000313" key="1">
    <source>
        <dbReference type="EMBL" id="KKN13644.1"/>
    </source>
</evidence>
<protein>
    <submittedName>
        <fullName evidence="1">Uncharacterized protein</fullName>
    </submittedName>
</protein>
<sequence length="73" mass="8160">MDSTLMARRNGTWVLEWNQENRVGDPVEWTDDSAKTWTASTLASPAFLRGGEPVVRVRGARRPVHLKDVAPVT</sequence>
<reference evidence="1" key="1">
    <citation type="journal article" date="2015" name="Nature">
        <title>Complex archaea that bridge the gap between prokaryotes and eukaryotes.</title>
        <authorList>
            <person name="Spang A."/>
            <person name="Saw J.H."/>
            <person name="Jorgensen S.L."/>
            <person name="Zaremba-Niedzwiedzka K."/>
            <person name="Martijn J."/>
            <person name="Lind A.E."/>
            <person name="van Eijk R."/>
            <person name="Schleper C."/>
            <person name="Guy L."/>
            <person name="Ettema T.J."/>
        </authorList>
    </citation>
    <scope>NUCLEOTIDE SEQUENCE</scope>
</reference>
<comment type="caution">
    <text evidence="1">The sequence shown here is derived from an EMBL/GenBank/DDBJ whole genome shotgun (WGS) entry which is preliminary data.</text>
</comment>
<gene>
    <name evidence="1" type="ORF">LCGC14_1004160</name>
</gene>
<name>A0A0F9N6R8_9ZZZZ</name>
<accession>A0A0F9N6R8</accession>
<dbReference type="AlphaFoldDB" id="A0A0F9N6R8"/>
<proteinExistence type="predicted"/>
<dbReference type="EMBL" id="LAZR01003900">
    <property type="protein sequence ID" value="KKN13644.1"/>
    <property type="molecule type" value="Genomic_DNA"/>
</dbReference>
<organism evidence="1">
    <name type="scientific">marine sediment metagenome</name>
    <dbReference type="NCBI Taxonomy" id="412755"/>
    <lineage>
        <taxon>unclassified sequences</taxon>
        <taxon>metagenomes</taxon>
        <taxon>ecological metagenomes</taxon>
    </lineage>
</organism>